<dbReference type="AlphaFoldDB" id="A0A268S2D2"/>
<dbReference type="CDD" id="cd03230">
    <property type="entry name" value="ABC_DR_subfamily_A"/>
    <property type="match status" value="1"/>
</dbReference>
<evidence type="ECO:0000256" key="2">
    <source>
        <dbReference type="ARBA" id="ARBA00022741"/>
    </source>
</evidence>
<evidence type="ECO:0000256" key="3">
    <source>
        <dbReference type="ARBA" id="ARBA00022840"/>
    </source>
</evidence>
<reference evidence="5 6" key="1">
    <citation type="submission" date="2017-07" db="EMBL/GenBank/DDBJ databases">
        <title>Isolation and whole genome analysis of endospore-forming bacteria from heroin.</title>
        <authorList>
            <person name="Kalinowski J."/>
            <person name="Ahrens B."/>
            <person name="Al-Dilaimi A."/>
            <person name="Winkler A."/>
            <person name="Wibberg D."/>
            <person name="Schleenbecker U."/>
            <person name="Ruckert C."/>
            <person name="Wolfel R."/>
            <person name="Grass G."/>
        </authorList>
    </citation>
    <scope>NUCLEOTIDE SEQUENCE [LARGE SCALE GENOMIC DNA]</scope>
    <source>
        <strain evidence="5 6">7523-2</strain>
    </source>
</reference>
<dbReference type="PANTHER" id="PTHR42939">
    <property type="entry name" value="ABC TRANSPORTER ATP-BINDING PROTEIN ALBC-RELATED"/>
    <property type="match status" value="1"/>
</dbReference>
<organism evidence="5 6">
    <name type="scientific">Shouchella clausii</name>
    <name type="common">Alkalihalobacillus clausii</name>
    <dbReference type="NCBI Taxonomy" id="79880"/>
    <lineage>
        <taxon>Bacteria</taxon>
        <taxon>Bacillati</taxon>
        <taxon>Bacillota</taxon>
        <taxon>Bacilli</taxon>
        <taxon>Bacillales</taxon>
        <taxon>Bacillaceae</taxon>
        <taxon>Shouchella</taxon>
    </lineage>
</organism>
<dbReference type="RefSeq" id="WP_095238353.1">
    <property type="nucleotide sequence ID" value="NZ_JARRUH010000003.1"/>
</dbReference>
<dbReference type="GO" id="GO:0016887">
    <property type="term" value="F:ATP hydrolysis activity"/>
    <property type="evidence" value="ECO:0007669"/>
    <property type="project" value="InterPro"/>
</dbReference>
<dbReference type="PROSITE" id="PS50893">
    <property type="entry name" value="ABC_TRANSPORTER_2"/>
    <property type="match status" value="1"/>
</dbReference>
<sequence>MSFILEVDHLRKQYSDSAFALKDVSFSIPYGSIVGFIGENGAGKSTTMGSILGTLQKDSGMIHVFGEEMAPDKLHLKENIGVVFDDIKLPGDLNIVKLGNVFQRIYKQWNQNTFDHYVDFFSLPRNKKIRGFSRGMSMKLSAAVALSHDAKLLILDEATAGLDPTGRDELLDVLKEFVQDGKRGILLSSHITSDIEKIADSLVFIKNGEILLNVKKAELREKYAILQCRQNEFDLIQQNLILTYKKNGDTVDVLVSDQEQVPSSITKKDFTIDDMTLLLMRGETA</sequence>
<proteinExistence type="predicted"/>
<dbReference type="PANTHER" id="PTHR42939:SF3">
    <property type="entry name" value="ABC TRANSPORTER ATP-BINDING COMPONENT"/>
    <property type="match status" value="1"/>
</dbReference>
<keyword evidence="2" id="KW-0547">Nucleotide-binding</keyword>
<dbReference type="InterPro" id="IPR027417">
    <property type="entry name" value="P-loop_NTPase"/>
</dbReference>
<accession>A0A268S2D2</accession>
<feature type="domain" description="ABC transporter" evidence="4">
    <location>
        <begin position="5"/>
        <end position="232"/>
    </location>
</feature>
<dbReference type="Proteomes" id="UP000216133">
    <property type="component" value="Unassembled WGS sequence"/>
</dbReference>
<comment type="caution">
    <text evidence="5">The sequence shown here is derived from an EMBL/GenBank/DDBJ whole genome shotgun (WGS) entry which is preliminary data.</text>
</comment>
<evidence type="ECO:0000256" key="1">
    <source>
        <dbReference type="ARBA" id="ARBA00022448"/>
    </source>
</evidence>
<evidence type="ECO:0000313" key="6">
    <source>
        <dbReference type="Proteomes" id="UP000216133"/>
    </source>
</evidence>
<dbReference type="Pfam" id="PF00005">
    <property type="entry name" value="ABC_tran"/>
    <property type="match status" value="1"/>
</dbReference>
<protein>
    <submittedName>
        <fullName evidence="5">Multidrug ABC transporter ATP-binding protein</fullName>
    </submittedName>
</protein>
<name>A0A268S2D2_SHOCL</name>
<dbReference type="GO" id="GO:0005524">
    <property type="term" value="F:ATP binding"/>
    <property type="evidence" value="ECO:0007669"/>
    <property type="project" value="UniProtKB-KW"/>
</dbReference>
<dbReference type="EMBL" id="NPBS01000032">
    <property type="protein sequence ID" value="PAF26640.1"/>
    <property type="molecule type" value="Genomic_DNA"/>
</dbReference>
<evidence type="ECO:0000259" key="4">
    <source>
        <dbReference type="PROSITE" id="PS50893"/>
    </source>
</evidence>
<dbReference type="Gene3D" id="3.40.50.300">
    <property type="entry name" value="P-loop containing nucleotide triphosphate hydrolases"/>
    <property type="match status" value="1"/>
</dbReference>
<dbReference type="InterPro" id="IPR003593">
    <property type="entry name" value="AAA+_ATPase"/>
</dbReference>
<dbReference type="SMART" id="SM00382">
    <property type="entry name" value="AAA"/>
    <property type="match status" value="1"/>
</dbReference>
<dbReference type="InterPro" id="IPR051782">
    <property type="entry name" value="ABC_Transporter_VariousFunc"/>
</dbReference>
<keyword evidence="1" id="KW-0813">Transport</keyword>
<gene>
    <name evidence="5" type="ORF">CHH61_07145</name>
</gene>
<evidence type="ECO:0000313" key="5">
    <source>
        <dbReference type="EMBL" id="PAF26640.1"/>
    </source>
</evidence>
<keyword evidence="3 5" id="KW-0067">ATP-binding</keyword>
<dbReference type="SUPFAM" id="SSF52540">
    <property type="entry name" value="P-loop containing nucleoside triphosphate hydrolases"/>
    <property type="match status" value="1"/>
</dbReference>
<dbReference type="InterPro" id="IPR003439">
    <property type="entry name" value="ABC_transporter-like_ATP-bd"/>
</dbReference>